<dbReference type="Gene3D" id="3.40.50.720">
    <property type="entry name" value="NAD(P)-binding Rossmann-like Domain"/>
    <property type="match status" value="1"/>
</dbReference>
<comment type="cofactor">
    <cofactor evidence="1 5">
        <name>Zn(2+)</name>
        <dbReference type="ChEBI" id="CHEBI:29105"/>
    </cofactor>
</comment>
<name>A0A2T2WS94_9FIRM</name>
<dbReference type="CDD" id="cd08284">
    <property type="entry name" value="FDH_like_2"/>
    <property type="match status" value="1"/>
</dbReference>
<evidence type="ECO:0000256" key="4">
    <source>
        <dbReference type="ARBA" id="ARBA00023002"/>
    </source>
</evidence>
<sequence>MKACVWKGPHDVRIEEVPEPSLINDTDAIMKVQTAAICGTDLHAYHGQVPGFESGIVMGHEFMGTVKQVGSKVSTIHAGDRVIASDITACGSCWYCRQGLHWNCASRSLFGYGPAFGESLAGGQAEYVRIPHADTVLIPVPSDLADDRVLFLGDILSTGFLCALNGGVKPGDVVAVIGSGPVGVLTQMSARVQGAAKVFAIDRLPDRLAMAEKFGSVPINFEEQDPKTVVDAATQGRGADVALEAVGGKEPLDSALRVVRPHGTVSIVGVHLEDNYPFSAIDGFVRELTVRFGVGDPMRLASQILPLIENEVIHPDKIITHRLGLDDVPEGYRLFNDRKAFKVLVNVS</sequence>
<dbReference type="GO" id="GO:0016491">
    <property type="term" value="F:oxidoreductase activity"/>
    <property type="evidence" value="ECO:0007669"/>
    <property type="project" value="UniProtKB-KW"/>
</dbReference>
<dbReference type="Pfam" id="PF08240">
    <property type="entry name" value="ADH_N"/>
    <property type="match status" value="1"/>
</dbReference>
<keyword evidence="4" id="KW-0560">Oxidoreductase</keyword>
<dbReference type="Pfam" id="PF00107">
    <property type="entry name" value="ADH_zinc_N"/>
    <property type="match status" value="1"/>
</dbReference>
<dbReference type="AlphaFoldDB" id="A0A2T2WS94"/>
<evidence type="ECO:0000313" key="8">
    <source>
        <dbReference type="EMBL" id="PSR25063.1"/>
    </source>
</evidence>
<evidence type="ECO:0000256" key="5">
    <source>
        <dbReference type="RuleBase" id="RU361277"/>
    </source>
</evidence>
<proteinExistence type="inferred from homology"/>
<feature type="domain" description="Alcohol dehydrogenase-like C-terminal" evidence="6">
    <location>
        <begin position="181"/>
        <end position="291"/>
    </location>
</feature>
<feature type="domain" description="Alcohol dehydrogenase-like N-terminal" evidence="7">
    <location>
        <begin position="25"/>
        <end position="139"/>
    </location>
</feature>
<dbReference type="InterPro" id="IPR011032">
    <property type="entry name" value="GroES-like_sf"/>
</dbReference>
<organism evidence="8 9">
    <name type="scientific">Sulfobacillus benefaciens</name>
    <dbReference type="NCBI Taxonomy" id="453960"/>
    <lineage>
        <taxon>Bacteria</taxon>
        <taxon>Bacillati</taxon>
        <taxon>Bacillota</taxon>
        <taxon>Clostridia</taxon>
        <taxon>Eubacteriales</taxon>
        <taxon>Clostridiales Family XVII. Incertae Sedis</taxon>
        <taxon>Sulfobacillus</taxon>
    </lineage>
</organism>
<keyword evidence="2 5" id="KW-0479">Metal-binding</keyword>
<dbReference type="PROSITE" id="PS00059">
    <property type="entry name" value="ADH_ZINC"/>
    <property type="match status" value="1"/>
</dbReference>
<evidence type="ECO:0000256" key="3">
    <source>
        <dbReference type="ARBA" id="ARBA00022833"/>
    </source>
</evidence>
<evidence type="ECO:0000259" key="6">
    <source>
        <dbReference type="Pfam" id="PF00107"/>
    </source>
</evidence>
<accession>A0A2T2WS94</accession>
<dbReference type="PANTHER" id="PTHR42813:SF2">
    <property type="entry name" value="DEHYDROGENASE, ZINC-CONTAINING, PUTATIVE (AFU_ORTHOLOGUE AFUA_2G02810)-RELATED"/>
    <property type="match status" value="1"/>
</dbReference>
<dbReference type="EMBL" id="PXYT01000061">
    <property type="protein sequence ID" value="PSR25063.1"/>
    <property type="molecule type" value="Genomic_DNA"/>
</dbReference>
<dbReference type="SUPFAM" id="SSF50129">
    <property type="entry name" value="GroES-like"/>
    <property type="match status" value="1"/>
</dbReference>
<comment type="similarity">
    <text evidence="5">Belongs to the zinc-containing alcohol dehydrogenase family.</text>
</comment>
<keyword evidence="3 5" id="KW-0862">Zinc</keyword>
<dbReference type="InterPro" id="IPR002328">
    <property type="entry name" value="ADH_Zn_CS"/>
</dbReference>
<protein>
    <recommendedName>
        <fullName evidence="10">Alcohol dehydrogenase</fullName>
    </recommendedName>
</protein>
<dbReference type="InterPro" id="IPR013154">
    <property type="entry name" value="ADH-like_N"/>
</dbReference>
<dbReference type="InterPro" id="IPR013149">
    <property type="entry name" value="ADH-like_C"/>
</dbReference>
<dbReference type="InterPro" id="IPR036291">
    <property type="entry name" value="NAD(P)-bd_dom_sf"/>
</dbReference>
<dbReference type="Gene3D" id="3.90.180.10">
    <property type="entry name" value="Medium-chain alcohol dehydrogenases, catalytic domain"/>
    <property type="match status" value="1"/>
</dbReference>
<evidence type="ECO:0000256" key="2">
    <source>
        <dbReference type="ARBA" id="ARBA00022723"/>
    </source>
</evidence>
<evidence type="ECO:0000313" key="9">
    <source>
        <dbReference type="Proteomes" id="UP000242699"/>
    </source>
</evidence>
<gene>
    <name evidence="8" type="ORF">C7B43_17670</name>
</gene>
<dbReference type="GO" id="GO:0008270">
    <property type="term" value="F:zinc ion binding"/>
    <property type="evidence" value="ECO:0007669"/>
    <property type="project" value="InterPro"/>
</dbReference>
<reference evidence="8 9" key="1">
    <citation type="journal article" date="2014" name="BMC Genomics">
        <title>Comparison of environmental and isolate Sulfobacillus genomes reveals diverse carbon, sulfur, nitrogen, and hydrogen metabolisms.</title>
        <authorList>
            <person name="Justice N.B."/>
            <person name="Norman A."/>
            <person name="Brown C.T."/>
            <person name="Singh A."/>
            <person name="Thomas B.C."/>
            <person name="Banfield J.F."/>
        </authorList>
    </citation>
    <scope>NUCLEOTIDE SEQUENCE [LARGE SCALE GENOMIC DNA]</scope>
    <source>
        <strain evidence="8">AMDSBA1</strain>
    </source>
</reference>
<evidence type="ECO:0000256" key="1">
    <source>
        <dbReference type="ARBA" id="ARBA00001947"/>
    </source>
</evidence>
<dbReference type="SUPFAM" id="SSF51735">
    <property type="entry name" value="NAD(P)-binding Rossmann-fold domains"/>
    <property type="match status" value="1"/>
</dbReference>
<evidence type="ECO:0008006" key="10">
    <source>
        <dbReference type="Google" id="ProtNLM"/>
    </source>
</evidence>
<comment type="caution">
    <text evidence="8">The sequence shown here is derived from an EMBL/GenBank/DDBJ whole genome shotgun (WGS) entry which is preliminary data.</text>
</comment>
<dbReference type="PANTHER" id="PTHR42813">
    <property type="entry name" value="ZINC-TYPE ALCOHOL DEHYDROGENASE-LIKE"/>
    <property type="match status" value="1"/>
</dbReference>
<dbReference type="Proteomes" id="UP000242699">
    <property type="component" value="Unassembled WGS sequence"/>
</dbReference>
<evidence type="ECO:0000259" key="7">
    <source>
        <dbReference type="Pfam" id="PF08240"/>
    </source>
</evidence>